<keyword evidence="2" id="KW-0812">Transmembrane</keyword>
<feature type="compositionally biased region" description="Low complexity" evidence="1">
    <location>
        <begin position="195"/>
        <end position="207"/>
    </location>
</feature>
<evidence type="ECO:0000313" key="4">
    <source>
        <dbReference type="Proteomes" id="UP001392437"/>
    </source>
</evidence>
<evidence type="ECO:0000256" key="1">
    <source>
        <dbReference type="SAM" id="MobiDB-lite"/>
    </source>
</evidence>
<feature type="compositionally biased region" description="Polar residues" evidence="1">
    <location>
        <begin position="165"/>
        <end position="181"/>
    </location>
</feature>
<name>A0AAW0QPF8_9PEZI</name>
<gene>
    <name evidence="3" type="ORF">PG999_011463</name>
</gene>
<keyword evidence="4" id="KW-1185">Reference proteome</keyword>
<evidence type="ECO:0000313" key="3">
    <source>
        <dbReference type="EMBL" id="KAK8101089.1"/>
    </source>
</evidence>
<accession>A0AAW0QPF8</accession>
<protein>
    <submittedName>
        <fullName evidence="3">Uncharacterized protein</fullName>
    </submittedName>
</protein>
<organism evidence="3 4">
    <name type="scientific">Apiospora kogelbergensis</name>
    <dbReference type="NCBI Taxonomy" id="1337665"/>
    <lineage>
        <taxon>Eukaryota</taxon>
        <taxon>Fungi</taxon>
        <taxon>Dikarya</taxon>
        <taxon>Ascomycota</taxon>
        <taxon>Pezizomycotina</taxon>
        <taxon>Sordariomycetes</taxon>
        <taxon>Xylariomycetidae</taxon>
        <taxon>Amphisphaeriales</taxon>
        <taxon>Apiosporaceae</taxon>
        <taxon>Apiospora</taxon>
    </lineage>
</organism>
<evidence type="ECO:0000256" key="2">
    <source>
        <dbReference type="SAM" id="Phobius"/>
    </source>
</evidence>
<feature type="transmembrane region" description="Helical" evidence="2">
    <location>
        <begin position="215"/>
        <end position="238"/>
    </location>
</feature>
<keyword evidence="2" id="KW-1133">Transmembrane helix</keyword>
<comment type="caution">
    <text evidence="3">The sequence shown here is derived from an EMBL/GenBank/DDBJ whole genome shotgun (WGS) entry which is preliminary data.</text>
</comment>
<feature type="compositionally biased region" description="Polar residues" evidence="1">
    <location>
        <begin position="381"/>
        <end position="392"/>
    </location>
</feature>
<proteinExistence type="predicted"/>
<dbReference type="EMBL" id="JAQQWP010000009">
    <property type="protein sequence ID" value="KAK8101089.1"/>
    <property type="molecule type" value="Genomic_DNA"/>
</dbReference>
<sequence length="392" mass="41477">MADANLLISNGTCYMSANKEAYKDYIPCGNAASGQHYQCCSTGDTCLSSNACFNFDYRTTYLVGCTDESYKAGVCPNKGDYSNQQWVSLIHCDNSPERSLDVGWFGCEEDLDKPYINSGNRDCLCSNRGDHSPLFFDGQILTNHANLPRTSGGTIAFSPGYTPTAAASNQPTKGSDGGTTVTSAPETSSGGGSAATGSAAASTTNSGGPVLSKGALAGVSAGAGVVAILLVALVFLVLRYRRIKTKNEPGYEGLRPSPAGTTRGFGGSPHNVDGSNCDDKVSPNTITPANTPVHPHHHQAGENNQEAHGYYKAELPADNPHPVIPSAGPSLCPLHTRREQQAQPLQYTAYDPDRDRCVPPLSAISERSNETAMMHSPLPRVSQQSTGRRLEQ</sequence>
<dbReference type="Proteomes" id="UP001392437">
    <property type="component" value="Unassembled WGS sequence"/>
</dbReference>
<feature type="region of interest" description="Disordered" evidence="1">
    <location>
        <begin position="367"/>
        <end position="392"/>
    </location>
</feature>
<keyword evidence="2" id="KW-0472">Membrane</keyword>
<feature type="region of interest" description="Disordered" evidence="1">
    <location>
        <begin position="158"/>
        <end position="207"/>
    </location>
</feature>
<dbReference type="AlphaFoldDB" id="A0AAW0QPF8"/>
<reference evidence="3 4" key="1">
    <citation type="submission" date="2023-01" db="EMBL/GenBank/DDBJ databases">
        <title>Analysis of 21 Apiospora genomes using comparative genomics revels a genus with tremendous synthesis potential of carbohydrate active enzymes and secondary metabolites.</title>
        <authorList>
            <person name="Sorensen T."/>
        </authorList>
    </citation>
    <scope>NUCLEOTIDE SEQUENCE [LARGE SCALE GENOMIC DNA]</scope>
    <source>
        <strain evidence="3 4">CBS 117206</strain>
    </source>
</reference>